<dbReference type="OrthoDB" id="5457135at2"/>
<keyword evidence="1" id="KW-0472">Membrane</keyword>
<sequence length="153" mass="16246">MADLRGNSTPVPAKYNALLIVAAGLSAIAAVLHVVIIIGGAPWYRFFGAGERMASAAAAGQWYPPLVTAIIALILAIWGLYALSGAGVLQKLPMLKPALCAITAVYLLRGLTILPRLVIEPGQIALFDIWSSLICLVYGAVHLCGLVQVWRRI</sequence>
<evidence type="ECO:0000313" key="3">
    <source>
        <dbReference type="Proteomes" id="UP000044377"/>
    </source>
</evidence>
<dbReference type="EMBL" id="CGIG01000001">
    <property type="protein sequence ID" value="CPR18029.1"/>
    <property type="molecule type" value="Genomic_DNA"/>
</dbReference>
<accession>A0A0G4JX59</accession>
<feature type="transmembrane region" description="Helical" evidence="1">
    <location>
        <begin position="15"/>
        <end position="42"/>
    </location>
</feature>
<reference evidence="3" key="1">
    <citation type="submission" date="2015-01" db="EMBL/GenBank/DDBJ databases">
        <authorList>
            <person name="Paterson Steve"/>
        </authorList>
    </citation>
    <scope>NUCLEOTIDE SEQUENCE [LARGE SCALE GENOMIC DNA]</scope>
    <source>
        <strain evidence="3">OBR1</strain>
    </source>
</reference>
<feature type="transmembrane region" description="Helical" evidence="1">
    <location>
        <begin position="129"/>
        <end position="150"/>
    </location>
</feature>
<evidence type="ECO:0000256" key="1">
    <source>
        <dbReference type="SAM" id="Phobius"/>
    </source>
</evidence>
<proteinExistence type="predicted"/>
<gene>
    <name evidence="2" type="ORF">BN1221_02984</name>
</gene>
<organism evidence="2 3">
    <name type="scientific">Brenneria goodwinii</name>
    <dbReference type="NCBI Taxonomy" id="1109412"/>
    <lineage>
        <taxon>Bacteria</taxon>
        <taxon>Pseudomonadati</taxon>
        <taxon>Pseudomonadota</taxon>
        <taxon>Gammaproteobacteria</taxon>
        <taxon>Enterobacterales</taxon>
        <taxon>Pectobacteriaceae</taxon>
        <taxon>Brenneria</taxon>
    </lineage>
</organism>
<feature type="transmembrane region" description="Helical" evidence="1">
    <location>
        <begin position="95"/>
        <end position="117"/>
    </location>
</feature>
<evidence type="ECO:0000313" key="2">
    <source>
        <dbReference type="EMBL" id="CPR18029.1"/>
    </source>
</evidence>
<dbReference type="RefSeq" id="WP_048637950.1">
    <property type="nucleotide sequence ID" value="NZ_CGIG01000001.1"/>
</dbReference>
<keyword evidence="1" id="KW-0812">Transmembrane</keyword>
<keyword evidence="3" id="KW-1185">Reference proteome</keyword>
<dbReference type="STRING" id="1109412.BN1221_02984"/>
<name>A0A0G4JX59_9GAMM</name>
<dbReference type="AlphaFoldDB" id="A0A0G4JX59"/>
<dbReference type="Proteomes" id="UP000044377">
    <property type="component" value="Unassembled WGS sequence"/>
</dbReference>
<keyword evidence="1" id="KW-1133">Transmembrane helix</keyword>
<protein>
    <submittedName>
        <fullName evidence="2">Uncharacterized protein</fullName>
    </submittedName>
</protein>
<feature type="transmembrane region" description="Helical" evidence="1">
    <location>
        <begin position="62"/>
        <end position="83"/>
    </location>
</feature>